<sequence length="146" mass="15698">MNISKSRCDVSTRIGFTATVSSSSSNWNSGTLVFPVVITNLGNGYDPNDGVFTAPTAGTYVFFVNIISYSTKTVSVKIILNGGKKIDSLAQSENSNAYNSGSNLVVLPLQKADRVWVSYNYGSGYYGSYTTANADPVFSRDPVMVF</sequence>
<evidence type="ECO:0000259" key="4">
    <source>
        <dbReference type="PROSITE" id="PS50871"/>
    </source>
</evidence>
<dbReference type="PANTHER" id="PTHR22923:SF116">
    <property type="entry name" value="C1Q DOMAIN-CONTAINING PROTEIN"/>
    <property type="match status" value="1"/>
</dbReference>
<evidence type="ECO:0000313" key="5">
    <source>
        <dbReference type="EnsemblMetazoa" id="G18241.1:cds"/>
    </source>
</evidence>
<dbReference type="PRINTS" id="PR00007">
    <property type="entry name" value="COMPLEMNTC1Q"/>
</dbReference>
<accession>A0A8W8JFU0</accession>
<dbReference type="EnsemblMetazoa" id="G18241.1">
    <property type="protein sequence ID" value="G18241.1:cds"/>
    <property type="gene ID" value="G18241"/>
</dbReference>
<dbReference type="PROSITE" id="PS50871">
    <property type="entry name" value="C1Q"/>
    <property type="match status" value="1"/>
</dbReference>
<reference evidence="5" key="1">
    <citation type="submission" date="2022-08" db="UniProtKB">
        <authorList>
            <consortium name="EnsemblMetazoa"/>
        </authorList>
    </citation>
    <scope>IDENTIFICATION</scope>
    <source>
        <strain evidence="5">05x7-T-G4-1.051#20</strain>
    </source>
</reference>
<dbReference type="InterPro" id="IPR050822">
    <property type="entry name" value="Cerebellin_Synaptic_Org"/>
</dbReference>
<feature type="domain" description="C1q" evidence="4">
    <location>
        <begin position="9"/>
        <end position="146"/>
    </location>
</feature>
<keyword evidence="2" id="KW-0964">Secreted</keyword>
<dbReference type="PANTHER" id="PTHR22923">
    <property type="entry name" value="CEREBELLIN-RELATED"/>
    <property type="match status" value="1"/>
</dbReference>
<name>A0A8W8JFU0_MAGGI</name>
<evidence type="ECO:0000313" key="6">
    <source>
        <dbReference type="Proteomes" id="UP000005408"/>
    </source>
</evidence>
<proteinExistence type="predicted"/>
<dbReference type="SUPFAM" id="SSF49842">
    <property type="entry name" value="TNF-like"/>
    <property type="match status" value="1"/>
</dbReference>
<dbReference type="Gene3D" id="2.60.120.40">
    <property type="match status" value="1"/>
</dbReference>
<dbReference type="AlphaFoldDB" id="A0A8W8JFU0"/>
<dbReference type="InterPro" id="IPR001073">
    <property type="entry name" value="C1q_dom"/>
</dbReference>
<evidence type="ECO:0000256" key="3">
    <source>
        <dbReference type="ARBA" id="ARBA00022729"/>
    </source>
</evidence>
<keyword evidence="6" id="KW-1185">Reference proteome</keyword>
<dbReference type="Proteomes" id="UP000005408">
    <property type="component" value="Unassembled WGS sequence"/>
</dbReference>
<organism evidence="5 6">
    <name type="scientific">Magallana gigas</name>
    <name type="common">Pacific oyster</name>
    <name type="synonym">Crassostrea gigas</name>
    <dbReference type="NCBI Taxonomy" id="29159"/>
    <lineage>
        <taxon>Eukaryota</taxon>
        <taxon>Metazoa</taxon>
        <taxon>Spiralia</taxon>
        <taxon>Lophotrochozoa</taxon>
        <taxon>Mollusca</taxon>
        <taxon>Bivalvia</taxon>
        <taxon>Autobranchia</taxon>
        <taxon>Pteriomorphia</taxon>
        <taxon>Ostreida</taxon>
        <taxon>Ostreoidea</taxon>
        <taxon>Ostreidae</taxon>
        <taxon>Magallana</taxon>
    </lineage>
</organism>
<dbReference type="InterPro" id="IPR008983">
    <property type="entry name" value="Tumour_necrosis_fac-like_dom"/>
</dbReference>
<evidence type="ECO:0000256" key="1">
    <source>
        <dbReference type="ARBA" id="ARBA00004613"/>
    </source>
</evidence>
<comment type="subcellular location">
    <subcellularLocation>
        <location evidence="1">Secreted</location>
    </subcellularLocation>
</comment>
<keyword evidence="3" id="KW-0732">Signal</keyword>
<dbReference type="SMART" id="SM00110">
    <property type="entry name" value="C1Q"/>
    <property type="match status" value="1"/>
</dbReference>
<protein>
    <recommendedName>
        <fullName evidence="4">C1q domain-containing protein</fullName>
    </recommendedName>
</protein>
<dbReference type="GO" id="GO:0005576">
    <property type="term" value="C:extracellular region"/>
    <property type="evidence" value="ECO:0007669"/>
    <property type="project" value="UniProtKB-SubCell"/>
</dbReference>
<dbReference type="Pfam" id="PF00386">
    <property type="entry name" value="C1q"/>
    <property type="match status" value="1"/>
</dbReference>
<evidence type="ECO:0000256" key="2">
    <source>
        <dbReference type="ARBA" id="ARBA00022525"/>
    </source>
</evidence>